<feature type="transmembrane region" description="Helical" evidence="6">
    <location>
        <begin position="676"/>
        <end position="703"/>
    </location>
</feature>
<dbReference type="Pfam" id="PF12704">
    <property type="entry name" value="MacB_PCD"/>
    <property type="match status" value="2"/>
</dbReference>
<protein>
    <submittedName>
        <fullName evidence="9">MacB-like protein</fullName>
    </submittedName>
</protein>
<proteinExistence type="predicted"/>
<dbReference type="Pfam" id="PF02687">
    <property type="entry name" value="FtsX"/>
    <property type="match status" value="2"/>
</dbReference>
<dbReference type="EMBL" id="SNZV01000002">
    <property type="protein sequence ID" value="TDS15948.1"/>
    <property type="molecule type" value="Genomic_DNA"/>
</dbReference>
<evidence type="ECO:0000256" key="5">
    <source>
        <dbReference type="ARBA" id="ARBA00023136"/>
    </source>
</evidence>
<feature type="domain" description="ABC3 transporter permease C-terminal" evidence="7">
    <location>
        <begin position="297"/>
        <end position="414"/>
    </location>
</feature>
<dbReference type="GO" id="GO:0005886">
    <property type="term" value="C:plasma membrane"/>
    <property type="evidence" value="ECO:0007669"/>
    <property type="project" value="UniProtKB-SubCell"/>
</dbReference>
<dbReference type="OrthoDB" id="1451596at2"/>
<feature type="domain" description="MacB-like periplasmic core" evidence="8">
    <location>
        <begin position="433"/>
        <end position="605"/>
    </location>
</feature>
<evidence type="ECO:0000256" key="1">
    <source>
        <dbReference type="ARBA" id="ARBA00004651"/>
    </source>
</evidence>
<keyword evidence="10" id="KW-1185">Reference proteome</keyword>
<dbReference type="PANTHER" id="PTHR30572:SF18">
    <property type="entry name" value="ABC-TYPE MACROLIDE FAMILY EXPORT SYSTEM PERMEASE COMPONENT 2"/>
    <property type="match status" value="1"/>
</dbReference>
<feature type="transmembrane region" description="Helical" evidence="6">
    <location>
        <begin position="346"/>
        <end position="365"/>
    </location>
</feature>
<dbReference type="Proteomes" id="UP000294752">
    <property type="component" value="Unassembled WGS sequence"/>
</dbReference>
<dbReference type="InterPro" id="IPR003838">
    <property type="entry name" value="ABC3_permease_C"/>
</dbReference>
<dbReference type="InterPro" id="IPR025857">
    <property type="entry name" value="MacB_PCD"/>
</dbReference>
<organism evidence="9 10">
    <name type="scientific">Sphingobacterium paludis</name>
    <dbReference type="NCBI Taxonomy" id="1476465"/>
    <lineage>
        <taxon>Bacteria</taxon>
        <taxon>Pseudomonadati</taxon>
        <taxon>Bacteroidota</taxon>
        <taxon>Sphingobacteriia</taxon>
        <taxon>Sphingobacteriales</taxon>
        <taxon>Sphingobacteriaceae</taxon>
        <taxon>Sphingobacterium</taxon>
    </lineage>
</organism>
<reference evidence="9 10" key="1">
    <citation type="submission" date="2019-03" db="EMBL/GenBank/DDBJ databases">
        <title>Genomic Encyclopedia of Type Strains, Phase III (KMG-III): the genomes of soil and plant-associated and newly described type strains.</title>
        <authorList>
            <person name="Whitman W."/>
        </authorList>
    </citation>
    <scope>NUCLEOTIDE SEQUENCE [LARGE SCALE GENOMIC DNA]</scope>
    <source>
        <strain evidence="9 10">CGMCC 1.12801</strain>
    </source>
</reference>
<feature type="transmembrane region" description="Helical" evidence="6">
    <location>
        <begin position="21"/>
        <end position="43"/>
    </location>
</feature>
<comment type="caution">
    <text evidence="9">The sequence shown here is derived from an EMBL/GenBank/DDBJ whole genome shotgun (WGS) entry which is preliminary data.</text>
</comment>
<evidence type="ECO:0000313" key="10">
    <source>
        <dbReference type="Proteomes" id="UP000294752"/>
    </source>
</evidence>
<comment type="subcellular location">
    <subcellularLocation>
        <location evidence="1">Cell membrane</location>
        <topology evidence="1">Multi-pass membrane protein</topology>
    </subcellularLocation>
</comment>
<dbReference type="InterPro" id="IPR050250">
    <property type="entry name" value="Macrolide_Exporter_MacB"/>
</dbReference>
<name>A0A4V3E2D6_9SPHI</name>
<feature type="domain" description="MacB-like periplasmic core" evidence="8">
    <location>
        <begin position="20"/>
        <end position="231"/>
    </location>
</feature>
<feature type="transmembrane region" description="Helical" evidence="6">
    <location>
        <begin position="385"/>
        <end position="407"/>
    </location>
</feature>
<feature type="transmembrane region" description="Helical" evidence="6">
    <location>
        <begin position="734"/>
        <end position="753"/>
    </location>
</feature>
<evidence type="ECO:0000256" key="2">
    <source>
        <dbReference type="ARBA" id="ARBA00022475"/>
    </source>
</evidence>
<evidence type="ECO:0000259" key="7">
    <source>
        <dbReference type="Pfam" id="PF02687"/>
    </source>
</evidence>
<dbReference type="PANTHER" id="PTHR30572">
    <property type="entry name" value="MEMBRANE COMPONENT OF TRANSPORTER-RELATED"/>
    <property type="match status" value="1"/>
</dbReference>
<gene>
    <name evidence="9" type="ORF">B0I21_102265</name>
</gene>
<dbReference type="RefSeq" id="WP_133639236.1">
    <property type="nucleotide sequence ID" value="NZ_SNZV01000002.1"/>
</dbReference>
<evidence type="ECO:0000313" key="9">
    <source>
        <dbReference type="EMBL" id="TDS15948.1"/>
    </source>
</evidence>
<evidence type="ECO:0000256" key="4">
    <source>
        <dbReference type="ARBA" id="ARBA00022989"/>
    </source>
</evidence>
<feature type="domain" description="ABC3 transporter permease C-terminal" evidence="7">
    <location>
        <begin position="684"/>
        <end position="795"/>
    </location>
</feature>
<evidence type="ECO:0000259" key="8">
    <source>
        <dbReference type="Pfam" id="PF12704"/>
    </source>
</evidence>
<keyword evidence="4 6" id="KW-1133">Transmembrane helix</keyword>
<evidence type="ECO:0000256" key="6">
    <source>
        <dbReference type="SAM" id="Phobius"/>
    </source>
</evidence>
<dbReference type="GO" id="GO:0022857">
    <property type="term" value="F:transmembrane transporter activity"/>
    <property type="evidence" value="ECO:0007669"/>
    <property type="project" value="TreeGrafter"/>
</dbReference>
<keyword evidence="3 6" id="KW-0812">Transmembrane</keyword>
<feature type="transmembrane region" description="Helical" evidence="6">
    <location>
        <begin position="428"/>
        <end position="453"/>
    </location>
</feature>
<evidence type="ECO:0000256" key="3">
    <source>
        <dbReference type="ARBA" id="ARBA00022692"/>
    </source>
</evidence>
<feature type="transmembrane region" description="Helical" evidence="6">
    <location>
        <begin position="765"/>
        <end position="785"/>
    </location>
</feature>
<accession>A0A4V3E2D6</accession>
<dbReference type="AlphaFoldDB" id="A0A4V3E2D6"/>
<keyword evidence="2" id="KW-1003">Cell membrane</keyword>
<sequence>MIKNYIKIAFRSLLKTKALSAIHIFGLAVAIAASTLLYLTAMFELSFDNFHKNREQVGLIYTESHPQNGVRRSATVSTPLAPLLKSSFPEMEYVSRYMNSGIILRNGDKQLEASNKYVDADFLSIFSFTMLHGNVAALNDLNNVVIDESMADNLFGSSNIVGKQVEVYQNGRWESKNITAVISKNPKNSSLTFNTLLRFEHKPNYQATIDNWSHEDHNIFVKLKSGAINDEAFTQKAKAFVDLYYKEESDMRKRDGWGTDKNGAYVALHLLPLAKYHRNDLDIGQGSAPIFPWILLIIAGLILFIACSNFINLSLANSFARNREIGTRKTLGGTTLQLMLQLWTESFLLCLLATCIGIGLAWVLLAQYNAIMNYSLSISQLLSPVNLAFFSLTLLLLTLLSGGYPAWRIAKANIIQTLKGKASIKSSGLRNSLTVLQFSIAIVLILATIIISFQLRYIADRPLGFDKTEVISIPIGEGIDHENALQQMRVALAAQPWVKSVSASDMNLGRGRDGSMSTSRMGFDFEGKQVYTNFMRIDFDYLETLGIKLLEGRDFDRSHPSDTASVIINTQMAAQLGGADKVLGKTIEIDGNPQVIGIIDDFNFQDLRRKVEPLTLSINPNIFSVSYLFVRVKTDNLSESMTKLEAIWKKINPKANIAASYLDENTQNMYRDEQRFVQIVVSGAVVAIAISCLGLFALALLMINKRIKEIGIRKVLGSSVMQIVVLLSKEFMKLMLLAFVLACPLAWWMMNAWLRGFAYRIDIQWWMFVAAGLLTIGIALTTIAWQTLRAATSNPVDSLRDE</sequence>
<keyword evidence="5 6" id="KW-0472">Membrane</keyword>
<feature type="transmembrane region" description="Helical" evidence="6">
    <location>
        <begin position="290"/>
        <end position="313"/>
    </location>
</feature>